<accession>A0A502KQM3</accession>
<dbReference type="SUPFAM" id="SSF55729">
    <property type="entry name" value="Acyl-CoA N-acyltransferases (Nat)"/>
    <property type="match status" value="1"/>
</dbReference>
<protein>
    <submittedName>
        <fullName evidence="2">GNAT family N-acetyltransferase</fullName>
    </submittedName>
</protein>
<dbReference type="Pfam" id="PF13508">
    <property type="entry name" value="Acetyltransf_7"/>
    <property type="match status" value="1"/>
</dbReference>
<dbReference type="AlphaFoldDB" id="A0A502KQM3"/>
<proteinExistence type="predicted"/>
<feature type="domain" description="N-acetyltransferase" evidence="1">
    <location>
        <begin position="5"/>
        <end position="151"/>
    </location>
</feature>
<reference evidence="2 3" key="1">
    <citation type="submission" date="2019-01" db="EMBL/GenBank/DDBJ databases">
        <title>Litorilituus lipolytica sp. nov., isolated from intertidal sand of the Yellow Sea in China.</title>
        <authorList>
            <person name="Liu A."/>
        </authorList>
    </citation>
    <scope>NUCLEOTIDE SEQUENCE [LARGE SCALE GENOMIC DNA]</scope>
    <source>
        <strain evidence="2 3">RZ04</strain>
    </source>
</reference>
<dbReference type="EMBL" id="SAWY01000027">
    <property type="protein sequence ID" value="TPH13958.1"/>
    <property type="molecule type" value="Genomic_DNA"/>
</dbReference>
<comment type="caution">
    <text evidence="2">The sequence shown here is derived from an EMBL/GenBank/DDBJ whole genome shotgun (WGS) entry which is preliminary data.</text>
</comment>
<dbReference type="Gene3D" id="3.40.630.30">
    <property type="match status" value="1"/>
</dbReference>
<dbReference type="CDD" id="cd04301">
    <property type="entry name" value="NAT_SF"/>
    <property type="match status" value="1"/>
</dbReference>
<gene>
    <name evidence="2" type="ORF">EPA86_12645</name>
</gene>
<evidence type="ECO:0000313" key="2">
    <source>
        <dbReference type="EMBL" id="TPH13958.1"/>
    </source>
</evidence>
<dbReference type="RefSeq" id="WP_140604144.1">
    <property type="nucleotide sequence ID" value="NZ_SAWY01000027.1"/>
</dbReference>
<sequence length="155" mass="17823">MKFTIGFRNVKHDDLDFLVKLRKKSMNKHLLAAGIKMSNEQHIERVKEAFYESHIILCDRKPIGVVKFGVITQKVTEKSLHIRQFQILPEYQGKGIGSKVLNVVKKKALQLCLPITLNVLLKNPARGLYLRHGFQVEGKNKFEYQLRCPLEVIAA</sequence>
<dbReference type="InterPro" id="IPR016181">
    <property type="entry name" value="Acyl_CoA_acyltransferase"/>
</dbReference>
<evidence type="ECO:0000259" key="1">
    <source>
        <dbReference type="PROSITE" id="PS51186"/>
    </source>
</evidence>
<dbReference type="GO" id="GO:0016747">
    <property type="term" value="F:acyltransferase activity, transferring groups other than amino-acyl groups"/>
    <property type="evidence" value="ECO:0007669"/>
    <property type="project" value="InterPro"/>
</dbReference>
<dbReference type="Proteomes" id="UP000315303">
    <property type="component" value="Unassembled WGS sequence"/>
</dbReference>
<keyword evidence="3" id="KW-1185">Reference proteome</keyword>
<dbReference type="PROSITE" id="PS51186">
    <property type="entry name" value="GNAT"/>
    <property type="match status" value="1"/>
</dbReference>
<evidence type="ECO:0000313" key="3">
    <source>
        <dbReference type="Proteomes" id="UP000315303"/>
    </source>
</evidence>
<organism evidence="2 3">
    <name type="scientific">Litorilituus lipolyticus</name>
    <dbReference type="NCBI Taxonomy" id="2491017"/>
    <lineage>
        <taxon>Bacteria</taxon>
        <taxon>Pseudomonadati</taxon>
        <taxon>Pseudomonadota</taxon>
        <taxon>Gammaproteobacteria</taxon>
        <taxon>Alteromonadales</taxon>
        <taxon>Colwelliaceae</taxon>
        <taxon>Litorilituus</taxon>
    </lineage>
</organism>
<keyword evidence="2" id="KW-0808">Transferase</keyword>
<name>A0A502KQM3_9GAMM</name>
<dbReference type="InterPro" id="IPR000182">
    <property type="entry name" value="GNAT_dom"/>
</dbReference>
<dbReference type="OrthoDB" id="5522469at2"/>